<feature type="compositionally biased region" description="Basic and acidic residues" evidence="7">
    <location>
        <begin position="10"/>
        <end position="26"/>
    </location>
</feature>
<dbReference type="Pfam" id="PF03734">
    <property type="entry name" value="YkuD"/>
    <property type="match status" value="1"/>
</dbReference>
<keyword evidence="8" id="KW-1133">Transmembrane helix</keyword>
<proteinExistence type="predicted"/>
<evidence type="ECO:0000313" key="10">
    <source>
        <dbReference type="EMBL" id="MFC3848747.1"/>
    </source>
</evidence>
<comment type="caution">
    <text evidence="10">The sequence shown here is derived from an EMBL/GenBank/DDBJ whole genome shotgun (WGS) entry which is preliminary data.</text>
</comment>
<evidence type="ECO:0000256" key="8">
    <source>
        <dbReference type="SAM" id="Phobius"/>
    </source>
</evidence>
<dbReference type="InterPro" id="IPR038063">
    <property type="entry name" value="Transpep_catalytic_dom"/>
</dbReference>
<dbReference type="InterPro" id="IPR050979">
    <property type="entry name" value="LD-transpeptidase"/>
</dbReference>
<dbReference type="EMBL" id="JBHRZN010000001">
    <property type="protein sequence ID" value="MFC3848747.1"/>
    <property type="molecule type" value="Genomic_DNA"/>
</dbReference>
<dbReference type="PANTHER" id="PTHR30582:SF33">
    <property type="entry name" value="EXPORTED PROTEIN"/>
    <property type="match status" value="1"/>
</dbReference>
<dbReference type="Gene3D" id="2.40.440.10">
    <property type="entry name" value="L,D-transpeptidase catalytic domain-like"/>
    <property type="match status" value="1"/>
</dbReference>
<feature type="compositionally biased region" description="Basic residues" evidence="7">
    <location>
        <begin position="27"/>
        <end position="36"/>
    </location>
</feature>
<keyword evidence="11" id="KW-1185">Reference proteome</keyword>
<reference evidence="11" key="1">
    <citation type="journal article" date="2019" name="Int. J. Syst. Evol. Microbiol.">
        <title>The Global Catalogue of Microorganisms (GCM) 10K type strain sequencing project: providing services to taxonomists for standard genome sequencing and annotation.</title>
        <authorList>
            <consortium name="The Broad Institute Genomics Platform"/>
            <consortium name="The Broad Institute Genome Sequencing Center for Infectious Disease"/>
            <person name="Wu L."/>
            <person name="Ma J."/>
        </authorList>
    </citation>
    <scope>NUCLEOTIDE SEQUENCE [LARGE SCALE GENOMIC DNA]</scope>
    <source>
        <strain evidence="11">CCUG 53252</strain>
    </source>
</reference>
<dbReference type="InterPro" id="IPR005490">
    <property type="entry name" value="LD_TPept_cat_dom"/>
</dbReference>
<keyword evidence="10" id="KW-0012">Acyltransferase</keyword>
<dbReference type="PANTHER" id="PTHR30582">
    <property type="entry name" value="L,D-TRANSPEPTIDASE"/>
    <property type="match status" value="1"/>
</dbReference>
<keyword evidence="3 6" id="KW-0133">Cell shape</keyword>
<protein>
    <submittedName>
        <fullName evidence="10">L,D-transpeptidase</fullName>
        <ecNumber evidence="10">2.3.2.-</ecNumber>
    </submittedName>
</protein>
<dbReference type="Proteomes" id="UP001595751">
    <property type="component" value="Unassembled WGS sequence"/>
</dbReference>
<feature type="compositionally biased region" description="Basic residues" evidence="7">
    <location>
        <begin position="55"/>
        <end position="64"/>
    </location>
</feature>
<keyword evidence="2 10" id="KW-0808">Transferase</keyword>
<feature type="domain" description="L,D-TPase catalytic" evidence="9">
    <location>
        <begin position="191"/>
        <end position="299"/>
    </location>
</feature>
<name>A0ABV7ZMM5_9CORY</name>
<dbReference type="RefSeq" id="WP_290292036.1">
    <property type="nucleotide sequence ID" value="NZ_CP047211.1"/>
</dbReference>
<dbReference type="CDD" id="cd16913">
    <property type="entry name" value="YkuD_like"/>
    <property type="match status" value="1"/>
</dbReference>
<evidence type="ECO:0000256" key="6">
    <source>
        <dbReference type="PROSITE-ProRule" id="PRU01373"/>
    </source>
</evidence>
<comment type="pathway">
    <text evidence="1 6">Cell wall biogenesis; peptidoglycan biosynthesis.</text>
</comment>
<evidence type="ECO:0000313" key="11">
    <source>
        <dbReference type="Proteomes" id="UP001595751"/>
    </source>
</evidence>
<evidence type="ECO:0000256" key="2">
    <source>
        <dbReference type="ARBA" id="ARBA00022679"/>
    </source>
</evidence>
<evidence type="ECO:0000259" key="9">
    <source>
        <dbReference type="PROSITE" id="PS52029"/>
    </source>
</evidence>
<keyword evidence="4 6" id="KW-0573">Peptidoglycan synthesis</keyword>
<accession>A0ABV7ZMM5</accession>
<keyword evidence="8" id="KW-0812">Transmembrane</keyword>
<feature type="region of interest" description="Disordered" evidence="7">
    <location>
        <begin position="1"/>
        <end position="70"/>
    </location>
</feature>
<dbReference type="GO" id="GO:0016746">
    <property type="term" value="F:acyltransferase activity"/>
    <property type="evidence" value="ECO:0007669"/>
    <property type="project" value="UniProtKB-KW"/>
</dbReference>
<sequence>MTHSPAPRRRPIDDARRPRRRAEERRPAKHRARGHRANGGAQQWRVQVDPDRPAHRAARRRRRQAPAPVASAVPRRSVLAGVTAIFGVAVLGVVGAIAMDMPRDTEEVLTADQTPQAAPEPLPADVRGEMIQRHLQGVPVPFPRNVEIHDRVAETQPRTEADVIEAVNGVLHSWNLTPDGKLVHNNCPPHARACVDVDNRLAWLQEDGRITRGPVPTTTGMPGYESPRGEFTVQRKVRDEISYVFDNEPMPFSVYFTSTGVAFHQGDLTQDSHGCIHLSEPDAAHFFDVLKPNDVVVTF</sequence>
<gene>
    <name evidence="10" type="ORF">ACFORJ_00995</name>
</gene>
<feature type="active site" description="Nucleophile" evidence="6">
    <location>
        <position position="275"/>
    </location>
</feature>
<dbReference type="PROSITE" id="PS52029">
    <property type="entry name" value="LD_TPASE"/>
    <property type="match status" value="1"/>
</dbReference>
<organism evidence="10 11">
    <name type="scientific">Corynebacterium hansenii</name>
    <dbReference type="NCBI Taxonomy" id="394964"/>
    <lineage>
        <taxon>Bacteria</taxon>
        <taxon>Bacillati</taxon>
        <taxon>Actinomycetota</taxon>
        <taxon>Actinomycetes</taxon>
        <taxon>Mycobacteriales</taxon>
        <taxon>Corynebacteriaceae</taxon>
        <taxon>Corynebacterium</taxon>
    </lineage>
</organism>
<keyword evidence="8" id="KW-0472">Membrane</keyword>
<evidence type="ECO:0000256" key="3">
    <source>
        <dbReference type="ARBA" id="ARBA00022960"/>
    </source>
</evidence>
<feature type="active site" description="Proton donor/acceptor" evidence="6">
    <location>
        <position position="264"/>
    </location>
</feature>
<evidence type="ECO:0000256" key="1">
    <source>
        <dbReference type="ARBA" id="ARBA00004752"/>
    </source>
</evidence>
<evidence type="ECO:0000256" key="7">
    <source>
        <dbReference type="SAM" id="MobiDB-lite"/>
    </source>
</evidence>
<feature type="transmembrane region" description="Helical" evidence="8">
    <location>
        <begin position="78"/>
        <end position="99"/>
    </location>
</feature>
<dbReference type="EC" id="2.3.2.-" evidence="10"/>
<keyword evidence="5 6" id="KW-0961">Cell wall biogenesis/degradation</keyword>
<dbReference type="SUPFAM" id="SSF141523">
    <property type="entry name" value="L,D-transpeptidase catalytic domain-like"/>
    <property type="match status" value="1"/>
</dbReference>
<evidence type="ECO:0000256" key="5">
    <source>
        <dbReference type="ARBA" id="ARBA00023316"/>
    </source>
</evidence>
<evidence type="ECO:0000256" key="4">
    <source>
        <dbReference type="ARBA" id="ARBA00022984"/>
    </source>
</evidence>